<feature type="region of interest" description="Disordered" evidence="8">
    <location>
        <begin position="1"/>
        <end position="23"/>
    </location>
</feature>
<protein>
    <recommendedName>
        <fullName evidence="4">RING-type E3 ubiquitin transferase</fullName>
        <ecNumber evidence="4">2.3.2.27</ecNumber>
    </recommendedName>
</protein>
<dbReference type="WBParaSite" id="MhA1_Contig1269.frz3.gene5">
    <property type="protein sequence ID" value="MhA1_Contig1269.frz3.gene5"/>
    <property type="gene ID" value="MhA1_Contig1269.frz3.gene5"/>
</dbReference>
<keyword evidence="5" id="KW-0808">Transferase</keyword>
<comment type="subcellular location">
    <subcellularLocation>
        <location evidence="2">Membrane</location>
    </subcellularLocation>
</comment>
<accession>A0A1I8B2F5</accession>
<dbReference type="GO" id="GO:0070936">
    <property type="term" value="P:protein K48-linked ubiquitination"/>
    <property type="evidence" value="ECO:0007669"/>
    <property type="project" value="TreeGrafter"/>
</dbReference>
<dbReference type="EC" id="2.3.2.27" evidence="4"/>
<dbReference type="SUPFAM" id="SSF57850">
    <property type="entry name" value="RING/U-box"/>
    <property type="match status" value="1"/>
</dbReference>
<keyword evidence="6" id="KW-0833">Ubl conjugation pathway</keyword>
<keyword evidence="9" id="KW-1185">Reference proteome</keyword>
<dbReference type="AlphaFoldDB" id="A0A1I8B2F5"/>
<organism evidence="9 10">
    <name type="scientific">Meloidogyne hapla</name>
    <name type="common">Root-knot nematode worm</name>
    <dbReference type="NCBI Taxonomy" id="6305"/>
    <lineage>
        <taxon>Eukaryota</taxon>
        <taxon>Metazoa</taxon>
        <taxon>Ecdysozoa</taxon>
        <taxon>Nematoda</taxon>
        <taxon>Chromadorea</taxon>
        <taxon>Rhabditida</taxon>
        <taxon>Tylenchina</taxon>
        <taxon>Tylenchomorpha</taxon>
        <taxon>Tylenchoidea</taxon>
        <taxon>Meloidogynidae</taxon>
        <taxon>Meloidogyninae</taxon>
        <taxon>Meloidogyne</taxon>
    </lineage>
</organism>
<evidence type="ECO:0000256" key="4">
    <source>
        <dbReference type="ARBA" id="ARBA00012483"/>
    </source>
</evidence>
<dbReference type="Gene3D" id="3.30.40.10">
    <property type="entry name" value="Zinc/RING finger domain, C3HC4 (zinc finger)"/>
    <property type="match status" value="1"/>
</dbReference>
<evidence type="ECO:0000256" key="5">
    <source>
        <dbReference type="ARBA" id="ARBA00022679"/>
    </source>
</evidence>
<evidence type="ECO:0000313" key="9">
    <source>
        <dbReference type="Proteomes" id="UP000095281"/>
    </source>
</evidence>
<reference evidence="10" key="1">
    <citation type="submission" date="2016-11" db="UniProtKB">
        <authorList>
            <consortium name="WormBaseParasite"/>
        </authorList>
    </citation>
    <scope>IDENTIFICATION</scope>
</reference>
<evidence type="ECO:0000256" key="6">
    <source>
        <dbReference type="ARBA" id="ARBA00022786"/>
    </source>
</evidence>
<sequence>MIPSFSTSQNGQPPNNLIPQQSTPPIYGAVIRQANNAQSQVQFQQMVPQLSVQPIPNFGFNQSHNNSIPIMNSANTNISLGQPNQNTFAFQTNQWTPTSGQYLQQQNFNHATFHASQPIIATNSPPALISPPRMTFISFPPINPLQMHPPSNINLTVGRQHPYSHQIVTRNHMHFCPYQPPSCINQQQFSPSVWSFNNEPSIPSNTNRVQQPLLRMPTVIIRPNINGGAAIIQLNNYNQRSVGHLGRRASANIEEYLIANKGECSICLDDMDRGNLIARLPCLCIYHKKCGFYYSYTFKFFHFSCIDAWFSRRNTCPIHPPDD</sequence>
<dbReference type="PANTHER" id="PTHR46661:SF4">
    <property type="entry name" value="RING-TYPE DOMAIN-CONTAINING PROTEIN"/>
    <property type="match status" value="1"/>
</dbReference>
<dbReference type="CDD" id="cd16489">
    <property type="entry name" value="mRING-CH-C4HC2H_ZNRF"/>
    <property type="match status" value="1"/>
</dbReference>
<dbReference type="GO" id="GO:0061630">
    <property type="term" value="F:ubiquitin protein ligase activity"/>
    <property type="evidence" value="ECO:0007669"/>
    <property type="project" value="UniProtKB-EC"/>
</dbReference>
<evidence type="ECO:0000256" key="2">
    <source>
        <dbReference type="ARBA" id="ARBA00004370"/>
    </source>
</evidence>
<dbReference type="InterPro" id="IPR051878">
    <property type="entry name" value="ZNRF_ubiq-protein_ligase"/>
</dbReference>
<comment type="pathway">
    <text evidence="3">Protein modification; protein ubiquitination.</text>
</comment>
<evidence type="ECO:0000313" key="10">
    <source>
        <dbReference type="WBParaSite" id="MhA1_Contig1269.frz3.gene5"/>
    </source>
</evidence>
<dbReference type="Proteomes" id="UP000095281">
    <property type="component" value="Unplaced"/>
</dbReference>
<keyword evidence="7" id="KW-0472">Membrane</keyword>
<dbReference type="GO" id="GO:0016020">
    <property type="term" value="C:membrane"/>
    <property type="evidence" value="ECO:0007669"/>
    <property type="project" value="UniProtKB-SubCell"/>
</dbReference>
<proteinExistence type="predicted"/>
<dbReference type="PANTHER" id="PTHR46661">
    <property type="entry name" value="E3 UBIQUITIN-PROTEIN LIGASE ZNRF1-LIKE PROTEIN"/>
    <property type="match status" value="1"/>
</dbReference>
<dbReference type="GO" id="GO:0005737">
    <property type="term" value="C:cytoplasm"/>
    <property type="evidence" value="ECO:0007669"/>
    <property type="project" value="TreeGrafter"/>
</dbReference>
<dbReference type="GO" id="GO:0043161">
    <property type="term" value="P:proteasome-mediated ubiquitin-dependent protein catabolic process"/>
    <property type="evidence" value="ECO:0007669"/>
    <property type="project" value="TreeGrafter"/>
</dbReference>
<evidence type="ECO:0000256" key="8">
    <source>
        <dbReference type="SAM" id="MobiDB-lite"/>
    </source>
</evidence>
<name>A0A1I8B2F5_MELHA</name>
<evidence type="ECO:0000256" key="7">
    <source>
        <dbReference type="ARBA" id="ARBA00023136"/>
    </source>
</evidence>
<evidence type="ECO:0000256" key="1">
    <source>
        <dbReference type="ARBA" id="ARBA00000900"/>
    </source>
</evidence>
<dbReference type="InterPro" id="IPR013083">
    <property type="entry name" value="Znf_RING/FYVE/PHD"/>
</dbReference>
<comment type="catalytic activity">
    <reaction evidence="1">
        <text>S-ubiquitinyl-[E2 ubiquitin-conjugating enzyme]-L-cysteine + [acceptor protein]-L-lysine = [E2 ubiquitin-conjugating enzyme]-L-cysteine + N(6)-ubiquitinyl-[acceptor protein]-L-lysine.</text>
        <dbReference type="EC" id="2.3.2.27"/>
    </reaction>
</comment>
<evidence type="ECO:0000256" key="3">
    <source>
        <dbReference type="ARBA" id="ARBA00004906"/>
    </source>
</evidence>